<evidence type="ECO:0000313" key="3">
    <source>
        <dbReference type="EMBL" id="TRM67390.1"/>
    </source>
</evidence>
<sequence length="319" mass="35892">MSQDAGPKTIHWKVALSSRLDAIDDLLQRYGEAVDLFPDDQDALKSRVATQALRIGTLETTVRLFMERFAVATNQVRDMRGELTKRSAHIEELRSAVSRLEAKYERFRSENDRVLRERDEAEEAASGNRRLVRECQTQLRAQDRVLHDAYSRIGEMETRFQEQHDDLHGALADLENEADRRAQLEKQRLMEEANRAVEVATHERNRNEVHERQSMRAPKLPRQAQPHATEKPLPQTTPSWPTSPTVHPMDYARSAGATPGVSTTCSQIPICSSPHEETVVVGNPAATPLIYTPLGGPRVGPAAYTPGERLLVVIQLIIS</sequence>
<evidence type="ECO:0000256" key="1">
    <source>
        <dbReference type="SAM" id="Coils"/>
    </source>
</evidence>
<feature type="coiled-coil region" evidence="1">
    <location>
        <begin position="90"/>
        <end position="124"/>
    </location>
</feature>
<name>A0A550CRG7_9AGAR</name>
<feature type="coiled-coil region" evidence="1">
    <location>
        <begin position="157"/>
        <end position="194"/>
    </location>
</feature>
<feature type="compositionally biased region" description="Low complexity" evidence="2">
    <location>
        <begin position="232"/>
        <end position="248"/>
    </location>
</feature>
<keyword evidence="4" id="KW-1185">Reference proteome</keyword>
<feature type="compositionally biased region" description="Basic and acidic residues" evidence="2">
    <location>
        <begin position="201"/>
        <end position="214"/>
    </location>
</feature>
<organism evidence="3 4">
    <name type="scientific">Schizophyllum amplum</name>
    <dbReference type="NCBI Taxonomy" id="97359"/>
    <lineage>
        <taxon>Eukaryota</taxon>
        <taxon>Fungi</taxon>
        <taxon>Dikarya</taxon>
        <taxon>Basidiomycota</taxon>
        <taxon>Agaricomycotina</taxon>
        <taxon>Agaricomycetes</taxon>
        <taxon>Agaricomycetidae</taxon>
        <taxon>Agaricales</taxon>
        <taxon>Schizophyllaceae</taxon>
        <taxon>Schizophyllum</taxon>
    </lineage>
</organism>
<reference evidence="3 4" key="1">
    <citation type="journal article" date="2019" name="New Phytol.">
        <title>Comparative genomics reveals unique wood-decay strategies and fruiting body development in the Schizophyllaceae.</title>
        <authorList>
            <person name="Almasi E."/>
            <person name="Sahu N."/>
            <person name="Krizsan K."/>
            <person name="Balint B."/>
            <person name="Kovacs G.M."/>
            <person name="Kiss B."/>
            <person name="Cseklye J."/>
            <person name="Drula E."/>
            <person name="Henrissat B."/>
            <person name="Nagy I."/>
            <person name="Chovatia M."/>
            <person name="Adam C."/>
            <person name="LaButti K."/>
            <person name="Lipzen A."/>
            <person name="Riley R."/>
            <person name="Grigoriev I.V."/>
            <person name="Nagy L.G."/>
        </authorList>
    </citation>
    <scope>NUCLEOTIDE SEQUENCE [LARGE SCALE GENOMIC DNA]</scope>
    <source>
        <strain evidence="3 4">NL-1724</strain>
    </source>
</reference>
<accession>A0A550CRG7</accession>
<proteinExistence type="predicted"/>
<dbReference type="AlphaFoldDB" id="A0A550CRG7"/>
<dbReference type="EMBL" id="VDMD01000002">
    <property type="protein sequence ID" value="TRM67390.1"/>
    <property type="molecule type" value="Genomic_DNA"/>
</dbReference>
<dbReference type="Gene3D" id="1.10.287.1490">
    <property type="match status" value="1"/>
</dbReference>
<dbReference type="Proteomes" id="UP000320762">
    <property type="component" value="Unassembled WGS sequence"/>
</dbReference>
<comment type="caution">
    <text evidence="3">The sequence shown here is derived from an EMBL/GenBank/DDBJ whole genome shotgun (WGS) entry which is preliminary data.</text>
</comment>
<protein>
    <submittedName>
        <fullName evidence="3">Uncharacterized protein</fullName>
    </submittedName>
</protein>
<feature type="region of interest" description="Disordered" evidence="2">
    <location>
        <begin position="201"/>
        <end position="255"/>
    </location>
</feature>
<keyword evidence="1" id="KW-0175">Coiled coil</keyword>
<evidence type="ECO:0000313" key="4">
    <source>
        <dbReference type="Proteomes" id="UP000320762"/>
    </source>
</evidence>
<gene>
    <name evidence="3" type="ORF">BD626DRAFT_564337</name>
</gene>
<evidence type="ECO:0000256" key="2">
    <source>
        <dbReference type="SAM" id="MobiDB-lite"/>
    </source>
</evidence>